<dbReference type="GeneID" id="576799"/>
<evidence type="ECO:0000256" key="1">
    <source>
        <dbReference type="ARBA" id="ARBA00004123"/>
    </source>
</evidence>
<dbReference type="InParanoid" id="A0A7M7NPJ4"/>
<evidence type="ECO:0000313" key="13">
    <source>
        <dbReference type="Proteomes" id="UP000007110"/>
    </source>
</evidence>
<reference evidence="12" key="2">
    <citation type="submission" date="2021-01" db="UniProtKB">
        <authorList>
            <consortium name="EnsemblMetazoa"/>
        </authorList>
    </citation>
    <scope>IDENTIFICATION</scope>
</reference>
<evidence type="ECO:0000256" key="2">
    <source>
        <dbReference type="ARBA" id="ARBA00010194"/>
    </source>
</evidence>
<keyword evidence="13" id="KW-1185">Reference proteome</keyword>
<feature type="compositionally biased region" description="Acidic residues" evidence="11">
    <location>
        <begin position="314"/>
        <end position="331"/>
    </location>
</feature>
<evidence type="ECO:0000256" key="8">
    <source>
        <dbReference type="ARBA" id="ARBA00023163"/>
    </source>
</evidence>
<feature type="compositionally biased region" description="Polar residues" evidence="11">
    <location>
        <begin position="10"/>
        <end position="20"/>
    </location>
</feature>
<keyword evidence="8" id="KW-0804">Transcription</keyword>
<protein>
    <submittedName>
        <fullName evidence="12">Uncharacterized protein</fullName>
    </submittedName>
</protein>
<keyword evidence="5" id="KW-0863">Zinc-finger</keyword>
<dbReference type="GO" id="GO:0000981">
    <property type="term" value="F:DNA-binding transcription factor activity, RNA polymerase II-specific"/>
    <property type="evidence" value="ECO:0000318"/>
    <property type="project" value="GO_Central"/>
</dbReference>
<dbReference type="Proteomes" id="UP000007110">
    <property type="component" value="Unassembled WGS sequence"/>
</dbReference>
<evidence type="ECO:0000256" key="5">
    <source>
        <dbReference type="ARBA" id="ARBA00022771"/>
    </source>
</evidence>
<dbReference type="PANTHER" id="PTHR10816:SF15">
    <property type="entry name" value="MYELIN TRANSCRIPTION FACTOR 1-LIKE PROTEIN"/>
    <property type="match status" value="1"/>
</dbReference>
<dbReference type="GO" id="GO:0008270">
    <property type="term" value="F:zinc ion binding"/>
    <property type="evidence" value="ECO:0007669"/>
    <property type="project" value="UniProtKB-KW"/>
</dbReference>
<keyword evidence="3" id="KW-0479">Metal-binding</keyword>
<feature type="compositionally biased region" description="Polar residues" evidence="11">
    <location>
        <begin position="368"/>
        <end position="379"/>
    </location>
</feature>
<dbReference type="GO" id="GO:0006357">
    <property type="term" value="P:regulation of transcription by RNA polymerase II"/>
    <property type="evidence" value="ECO:0000318"/>
    <property type="project" value="GO_Central"/>
</dbReference>
<evidence type="ECO:0000256" key="7">
    <source>
        <dbReference type="ARBA" id="ARBA00023015"/>
    </source>
</evidence>
<dbReference type="EnsemblMetazoa" id="XM_030982807">
    <property type="protein sequence ID" value="XP_030838667"/>
    <property type="gene ID" value="LOC576799"/>
</dbReference>
<dbReference type="FunFam" id="4.10.320.30:FF:000001">
    <property type="entry name" value="Myelin transcription factor 1-like, a"/>
    <property type="match status" value="5"/>
</dbReference>
<dbReference type="InterPro" id="IPR036060">
    <property type="entry name" value="Znf_C2H2C_sf"/>
</dbReference>
<dbReference type="GO" id="GO:0005634">
    <property type="term" value="C:nucleus"/>
    <property type="evidence" value="ECO:0000318"/>
    <property type="project" value="GO_Central"/>
</dbReference>
<dbReference type="InterPro" id="IPR002515">
    <property type="entry name" value="Znf_C2H2C"/>
</dbReference>
<evidence type="ECO:0000313" key="12">
    <source>
        <dbReference type="EnsemblMetazoa" id="XP_030838667"/>
    </source>
</evidence>
<accession>A0A7M7NPJ4</accession>
<dbReference type="GO" id="GO:0007399">
    <property type="term" value="P:nervous system development"/>
    <property type="evidence" value="ECO:0007669"/>
    <property type="project" value="UniProtKB-KW"/>
</dbReference>
<feature type="compositionally biased region" description="Basic and acidic residues" evidence="11">
    <location>
        <begin position="217"/>
        <end position="240"/>
    </location>
</feature>
<comment type="similarity">
    <text evidence="2">Belongs to the MYT1 family.</text>
</comment>
<feature type="compositionally biased region" description="Acidic residues" evidence="11">
    <location>
        <begin position="496"/>
        <end position="506"/>
    </location>
</feature>
<evidence type="ECO:0000256" key="11">
    <source>
        <dbReference type="SAM" id="MobiDB-lite"/>
    </source>
</evidence>
<feature type="compositionally biased region" description="Basic residues" evidence="11">
    <location>
        <begin position="118"/>
        <end position="127"/>
    </location>
</feature>
<feature type="compositionally biased region" description="Acidic residues" evidence="11">
    <location>
        <begin position="296"/>
        <end position="305"/>
    </location>
</feature>
<feature type="compositionally biased region" description="Basic and acidic residues" evidence="11">
    <location>
        <begin position="192"/>
        <end position="209"/>
    </location>
</feature>
<sequence length="1547" mass="164309">MKNLLAENGNLISSAVNSSRVKGKAERSDSPVCDGGAGDMVRESADGEERRLRSSAKGLPVEPAPDIQSSCTTRGCDGSGHSGGKYTRHRSANRCPIAAKKKKAEPELPPPEPEPNKRMKRLSRKRGAPPSSQEETATAAPTEEGPTSAKVLALNPDTDDANSISSQDEDVQAKCSRRAIVNLQRLIDNVTEEIRHEKEQEEGVDDKEGGGGGGGQKSEDVVASKETEKDEAEDAAKTREEEEGEGGEDGVGVGVGEKEAEGMEVDEEEQEEEQEVDAAVEEESGVTEEQSAEKEETQEEEEWTGEQDKMGSIEDTEESVVEEEEEEEEKEDSSVTDAETCAPPKLHKELAFLNQDMPVLETAPDLVGNNSVPCEDSTNGSGEGMNGGQGEGEREVTHEGADEEEMYGEAPSLVIDEQVSSRTSSKLDEEDDNGLPMHLRVLSEQLSQELEENRKKQTVGPVPASSVQSPSPAETPQESVPTPVASEIVSAPPTEQEQEQEEEEELPLPSPPPLSNVGIPETAFSHTASNVGIPPETAFSHTPSDVGIPETAFSHPSNLALSQDALNNMLPIKVSQIKQEVVDPMDSDMDMVPEDHHMMSRLISDSHRAPPPVVPVTAASTALSTASLPAPPELGNMECSKCPTPGCDGTGHVTGLYSHHRSLSGCPHKDKIPQQLLQLHEHVLKCPTPGCTGRGHVNSNRNSHRSLSGCPKAAAEKLSMMTGPPPPPKYPGDNRVLGRPMYLKEVDSLSGVTTLSSANTPRTTPMEKVNPKPFPVESIMAFNPATGQFTAASSHKRIAPKVISAAELLPPSKRPAMPNDGTVDNREATLAAAAINLSLKSLPPGMMSHLAFPMQFPPPMTPPSSVQQQPLDLVKMDSNGTLDLSMKSTKMDSQHHQPPLTPLSHLPGPLQTSTPPPQSPLPLPMSTPSSLVQLSIPQPIMPNPIYSGAYSFPPMSPLVQTSANNNSPTILQIPRSYDQAVDFSASKKPQYPLLTSFPHTPLSGSLASLTSSLASLPGSLPCNVPLTSGGGILTPIAPNAVVSTGGSVSLTGFGKEEPSSMKKQNKMSFVPKALFEPRREPLSPVALSGCPMADKSAIIPGSQELNSFHGSFRDHTIVSSYMCPTPGCDGSGHATGNYSSHRSLSGCPRAKKKSYTSSPKKEGEEEGDGLIKCPIPGCDGSGHVTGKYASHRSASGCPRALRAGYQGPMQTAPKEGGPGGLSPTMMQNGAGGMAVMGNGGVMMGVVGNGAGGMSGITDAVLPLNLLKPTMMTTEDSGMMAMSPVVMEEQEELEPIGPSCPTPTCDGSGHVNGSSPDHRSISGCPLAAQAMKKARLNGEDITSLSHKNVKGVENDEELWNLDIEINELQSSNCQMEAQMRRLKTQITTMETKLRQAEQEHRAMEEKHRSLTVQLDGLRNTLIRHLSDVKSVAMSSSREASLLGPSYERMEQFLVSLKELDNDAKDAVMTNGGLSGRESAAASSFQSATPPPSLGSSSPRLESVENTPLTPPPQPVDLTPPSLSNGIIHHSDQPMSTPGVVRTNVVPVT</sequence>
<dbReference type="Gene3D" id="4.10.320.30">
    <property type="match status" value="6"/>
</dbReference>
<feature type="region of interest" description="Disordered" evidence="11">
    <location>
        <begin position="192"/>
        <end position="349"/>
    </location>
</feature>
<dbReference type="KEGG" id="spu:576799"/>
<evidence type="ECO:0000256" key="3">
    <source>
        <dbReference type="ARBA" id="ARBA00022723"/>
    </source>
</evidence>
<dbReference type="PANTHER" id="PTHR10816">
    <property type="entry name" value="MYELIN TRANSCRIPTION FACTOR 1-RELATED"/>
    <property type="match status" value="1"/>
</dbReference>
<keyword evidence="6" id="KW-0862">Zinc</keyword>
<keyword evidence="9" id="KW-0539">Nucleus</keyword>
<feature type="compositionally biased region" description="Basic and acidic residues" evidence="11">
    <location>
        <begin position="40"/>
        <end position="52"/>
    </location>
</feature>
<keyword evidence="10" id="KW-0175">Coiled coil</keyword>
<feature type="region of interest" description="Disordered" evidence="11">
    <location>
        <begin position="1"/>
        <end position="174"/>
    </location>
</feature>
<dbReference type="OrthoDB" id="10069059at2759"/>
<feature type="compositionally biased region" description="Pro residues" evidence="11">
    <location>
        <begin position="914"/>
        <end position="925"/>
    </location>
</feature>
<feature type="coiled-coil region" evidence="10">
    <location>
        <begin position="1378"/>
        <end position="1419"/>
    </location>
</feature>
<organism evidence="12 13">
    <name type="scientific">Strongylocentrotus purpuratus</name>
    <name type="common">Purple sea urchin</name>
    <dbReference type="NCBI Taxonomy" id="7668"/>
    <lineage>
        <taxon>Eukaryota</taxon>
        <taxon>Metazoa</taxon>
        <taxon>Echinodermata</taxon>
        <taxon>Eleutherozoa</taxon>
        <taxon>Echinozoa</taxon>
        <taxon>Echinoidea</taxon>
        <taxon>Euechinoidea</taxon>
        <taxon>Echinacea</taxon>
        <taxon>Camarodonta</taxon>
        <taxon>Echinidea</taxon>
        <taxon>Strongylocentrotidae</taxon>
        <taxon>Strongylocentrotus</taxon>
    </lineage>
</organism>
<feature type="compositionally biased region" description="Gly residues" evidence="11">
    <location>
        <begin position="381"/>
        <end position="390"/>
    </location>
</feature>
<feature type="compositionally biased region" description="Low complexity" evidence="11">
    <location>
        <begin position="134"/>
        <end position="149"/>
    </location>
</feature>
<feature type="region of interest" description="Disordered" evidence="11">
    <location>
        <begin position="1466"/>
        <end position="1547"/>
    </location>
</feature>
<keyword evidence="7" id="KW-0805">Transcription regulation</keyword>
<dbReference type="RefSeq" id="XP_030838667.1">
    <property type="nucleotide sequence ID" value="XM_030982807.1"/>
</dbReference>
<evidence type="ECO:0000256" key="9">
    <source>
        <dbReference type="ARBA" id="ARBA00023242"/>
    </source>
</evidence>
<feature type="region of interest" description="Disordered" evidence="11">
    <location>
        <begin position="883"/>
        <end position="929"/>
    </location>
</feature>
<feature type="compositionally biased region" description="Basic and acidic residues" evidence="11">
    <location>
        <begin position="391"/>
        <end position="400"/>
    </location>
</feature>
<keyword evidence="4" id="KW-0677">Repeat</keyword>
<feature type="region of interest" description="Disordered" evidence="11">
    <location>
        <begin position="1137"/>
        <end position="1170"/>
    </location>
</feature>
<dbReference type="PROSITE" id="PS51802">
    <property type="entry name" value="ZF_CCHHC"/>
    <property type="match status" value="6"/>
</dbReference>
<feature type="region of interest" description="Disordered" evidence="11">
    <location>
        <begin position="362"/>
        <end position="520"/>
    </location>
</feature>
<reference evidence="13" key="1">
    <citation type="submission" date="2015-02" db="EMBL/GenBank/DDBJ databases">
        <title>Genome sequencing for Strongylocentrotus purpuratus.</title>
        <authorList>
            <person name="Murali S."/>
            <person name="Liu Y."/>
            <person name="Vee V."/>
            <person name="English A."/>
            <person name="Wang M."/>
            <person name="Skinner E."/>
            <person name="Han Y."/>
            <person name="Muzny D.M."/>
            <person name="Worley K.C."/>
            <person name="Gibbs R.A."/>
        </authorList>
    </citation>
    <scope>NUCLEOTIDE SEQUENCE</scope>
</reference>
<dbReference type="OMA" id="ECYESDA"/>
<evidence type="ECO:0000256" key="4">
    <source>
        <dbReference type="ARBA" id="ARBA00022737"/>
    </source>
</evidence>
<feature type="compositionally biased region" description="Acidic residues" evidence="11">
    <location>
        <begin position="262"/>
        <end position="286"/>
    </location>
</feature>
<feature type="compositionally biased region" description="Low complexity" evidence="11">
    <location>
        <begin position="461"/>
        <end position="472"/>
    </location>
</feature>
<proteinExistence type="inferred from homology"/>
<name>A0A7M7NPJ4_STRPU</name>
<comment type="subcellular location">
    <subcellularLocation>
        <location evidence="1">Nucleus</location>
    </subcellularLocation>
</comment>
<dbReference type="Pfam" id="PF01530">
    <property type="entry name" value="zf-C2HC"/>
    <property type="match status" value="6"/>
</dbReference>
<dbReference type="FunCoup" id="A0A7M7NPJ4">
    <property type="interactions" value="83"/>
</dbReference>
<evidence type="ECO:0000256" key="10">
    <source>
        <dbReference type="SAM" id="Coils"/>
    </source>
</evidence>
<evidence type="ECO:0000256" key="6">
    <source>
        <dbReference type="ARBA" id="ARBA00022833"/>
    </source>
</evidence>
<dbReference type="GO" id="GO:0000978">
    <property type="term" value="F:RNA polymerase II cis-regulatory region sequence-specific DNA binding"/>
    <property type="evidence" value="ECO:0000318"/>
    <property type="project" value="GO_Central"/>
</dbReference>
<dbReference type="SUPFAM" id="SSF103637">
    <property type="entry name" value="CCHHC domain"/>
    <property type="match status" value="6"/>
</dbReference>